<dbReference type="InterPro" id="IPR001223">
    <property type="entry name" value="Glyco_hydro18_cat"/>
</dbReference>
<evidence type="ECO:0000259" key="6">
    <source>
        <dbReference type="PROSITE" id="PS51910"/>
    </source>
</evidence>
<dbReference type="PANTHER" id="PTHR43630">
    <property type="entry name" value="POLY-BETA-1,6-N-ACETYL-D-GLUCOSAMINE SYNTHASE"/>
    <property type="match status" value="1"/>
</dbReference>
<dbReference type="Pfam" id="PF00704">
    <property type="entry name" value="Glyco_hydro_18"/>
    <property type="match status" value="1"/>
</dbReference>
<feature type="domain" description="NodB homology" evidence="5">
    <location>
        <begin position="485"/>
        <end position="674"/>
    </location>
</feature>
<reference evidence="7 8" key="1">
    <citation type="submission" date="2020-09" db="EMBL/GenBank/DDBJ databases">
        <title>Novel species of Mucilaginibacter isolated from a glacier on the Tibetan Plateau.</title>
        <authorList>
            <person name="Liu Q."/>
            <person name="Xin Y.-H."/>
        </authorList>
    </citation>
    <scope>NUCLEOTIDE SEQUENCE [LARGE SCALE GENOMIC DNA]</scope>
    <source>
        <strain evidence="7 8">ZT4R22</strain>
    </source>
</reference>
<dbReference type="PROSITE" id="PS51910">
    <property type="entry name" value="GH18_2"/>
    <property type="match status" value="1"/>
</dbReference>
<dbReference type="Pfam" id="PF00535">
    <property type="entry name" value="Glycos_transf_2"/>
    <property type="match status" value="1"/>
</dbReference>
<dbReference type="Gene3D" id="3.20.20.370">
    <property type="entry name" value="Glycoside hydrolase/deacetylase"/>
    <property type="match status" value="1"/>
</dbReference>
<keyword evidence="3" id="KW-0808">Transferase</keyword>
<dbReference type="InterPro" id="IPR017853">
    <property type="entry name" value="GH"/>
</dbReference>
<evidence type="ECO:0000313" key="7">
    <source>
        <dbReference type="EMBL" id="MBD1365785.1"/>
    </source>
</evidence>
<dbReference type="InterPro" id="IPR002509">
    <property type="entry name" value="NODB_dom"/>
</dbReference>
<evidence type="ECO:0000256" key="4">
    <source>
        <dbReference type="SAM" id="Phobius"/>
    </source>
</evidence>
<dbReference type="InterPro" id="IPR011330">
    <property type="entry name" value="Glyco_hydro/deAcase_b/a-brl"/>
</dbReference>
<evidence type="ECO:0000256" key="2">
    <source>
        <dbReference type="ARBA" id="ARBA00022676"/>
    </source>
</evidence>
<gene>
    <name evidence="7" type="ORF">IDJ77_18355</name>
</gene>
<organism evidence="7 8">
    <name type="scientific">Mucilaginibacter pankratovii</name>
    <dbReference type="NCBI Taxonomy" id="2772110"/>
    <lineage>
        <taxon>Bacteria</taxon>
        <taxon>Pseudomonadati</taxon>
        <taxon>Bacteroidota</taxon>
        <taxon>Sphingobacteriia</taxon>
        <taxon>Sphingobacteriales</taxon>
        <taxon>Sphingobacteriaceae</taxon>
        <taxon>Mucilaginibacter</taxon>
    </lineage>
</organism>
<dbReference type="SUPFAM" id="SSF51445">
    <property type="entry name" value="(Trans)glycosidases"/>
    <property type="match status" value="1"/>
</dbReference>
<dbReference type="PROSITE" id="PS51677">
    <property type="entry name" value="NODB"/>
    <property type="match status" value="1"/>
</dbReference>
<dbReference type="Gene3D" id="3.90.550.10">
    <property type="entry name" value="Spore Coat Polysaccharide Biosynthesis Protein SpsA, Chain A"/>
    <property type="match status" value="1"/>
</dbReference>
<proteinExistence type="inferred from homology"/>
<keyword evidence="8" id="KW-1185">Reference proteome</keyword>
<dbReference type="CDD" id="cd06423">
    <property type="entry name" value="CESA_like"/>
    <property type="match status" value="1"/>
</dbReference>
<comment type="caution">
    <text evidence="7">The sequence shown here is derived from an EMBL/GenBank/DDBJ whole genome shotgun (WGS) entry which is preliminary data.</text>
</comment>
<feature type="transmembrane region" description="Helical" evidence="4">
    <location>
        <begin position="999"/>
        <end position="1018"/>
    </location>
</feature>
<feature type="transmembrane region" description="Helical" evidence="4">
    <location>
        <begin position="716"/>
        <end position="740"/>
    </location>
</feature>
<protein>
    <submittedName>
        <fullName evidence="7">Glycosyltransferase</fullName>
    </submittedName>
</protein>
<dbReference type="Gene3D" id="3.10.50.10">
    <property type="match status" value="1"/>
</dbReference>
<keyword evidence="2" id="KW-0328">Glycosyltransferase</keyword>
<name>A0ABR7WU20_9SPHI</name>
<evidence type="ECO:0000256" key="1">
    <source>
        <dbReference type="ARBA" id="ARBA00006739"/>
    </source>
</evidence>
<dbReference type="SUPFAM" id="SSF88713">
    <property type="entry name" value="Glycoside hydrolase/deacetylase"/>
    <property type="match status" value="1"/>
</dbReference>
<dbReference type="SMART" id="SM00636">
    <property type="entry name" value="Glyco_18"/>
    <property type="match status" value="1"/>
</dbReference>
<evidence type="ECO:0000259" key="5">
    <source>
        <dbReference type="PROSITE" id="PS51677"/>
    </source>
</evidence>
<dbReference type="PANTHER" id="PTHR43630:SF1">
    <property type="entry name" value="POLY-BETA-1,6-N-ACETYL-D-GLUCOSAMINE SYNTHASE"/>
    <property type="match status" value="1"/>
</dbReference>
<dbReference type="RefSeq" id="WP_191190440.1">
    <property type="nucleotide sequence ID" value="NZ_JACWMY010000009.1"/>
</dbReference>
<dbReference type="InterPro" id="IPR029044">
    <property type="entry name" value="Nucleotide-diphossugar_trans"/>
</dbReference>
<feature type="transmembrane region" description="Helical" evidence="4">
    <location>
        <begin position="20"/>
        <end position="40"/>
    </location>
</feature>
<dbReference type="EMBL" id="JACWMY010000009">
    <property type="protein sequence ID" value="MBD1365785.1"/>
    <property type="molecule type" value="Genomic_DNA"/>
</dbReference>
<comment type="similarity">
    <text evidence="1">Belongs to the glycosyltransferase 2 family.</text>
</comment>
<accession>A0ABR7WU20</accession>
<dbReference type="Proteomes" id="UP000606600">
    <property type="component" value="Unassembled WGS sequence"/>
</dbReference>
<dbReference type="Gene3D" id="3.20.20.80">
    <property type="entry name" value="Glycosidases"/>
    <property type="match status" value="1"/>
</dbReference>
<evidence type="ECO:0000256" key="3">
    <source>
        <dbReference type="ARBA" id="ARBA00022679"/>
    </source>
</evidence>
<dbReference type="Pfam" id="PF01522">
    <property type="entry name" value="Polysacc_deac_1"/>
    <property type="match status" value="1"/>
</dbReference>
<keyword evidence="4" id="KW-0812">Transmembrane</keyword>
<keyword evidence="4" id="KW-0472">Membrane</keyword>
<dbReference type="InterPro" id="IPR001173">
    <property type="entry name" value="Glyco_trans_2-like"/>
</dbReference>
<dbReference type="InterPro" id="IPR011583">
    <property type="entry name" value="Chitinase_II/V-like_cat"/>
</dbReference>
<evidence type="ECO:0000313" key="8">
    <source>
        <dbReference type="Proteomes" id="UP000606600"/>
    </source>
</evidence>
<dbReference type="SUPFAM" id="SSF53448">
    <property type="entry name" value="Nucleotide-diphospho-sugar transferases"/>
    <property type="match status" value="1"/>
</dbReference>
<feature type="transmembrane region" description="Helical" evidence="4">
    <location>
        <begin position="1038"/>
        <end position="1057"/>
    </location>
</feature>
<feature type="domain" description="GH18" evidence="6">
    <location>
        <begin position="102"/>
        <end position="410"/>
    </location>
</feature>
<dbReference type="CDD" id="cd10962">
    <property type="entry name" value="CE4_GT2-like"/>
    <property type="match status" value="1"/>
</dbReference>
<keyword evidence="4" id="KW-1133">Transmembrane helix</keyword>
<dbReference type="InterPro" id="IPR029070">
    <property type="entry name" value="Chitinase_insertion_sf"/>
</dbReference>
<sequence>MSNKQVFQADNPGRWNRFKWLSRIILIVFIFGVVAAAITVTSTEYPILPNLDPAPKKISKEDLEALKKSKRYKDFKVEKAVIEQIARARHQHQLKHPNNSNRINAAFYRPWEPQAYNSLLLYMNRLDMVVTEGFSFSQKADTLKAVLDTGLINLNKKYKKQILVTLSNYDNIKGGYDVEEVEHIFANKKLRTAFISSIVAKLKRYNFQGVNVDLDDVKNRNSKNYIAFQNELYAILHANGLLVTQNVVPEDEEYDLKRLQHVNDFVFVMAIDQHYDGSNSGEISNQHWAEEILDEVCSIIPSEKVIFTIAAGGYDWPENSIGVSAGYQQAISTAVQKKSKIVFDPVSANLHYNYLGNDGFNHIVYFTDAVTNFNIIRMADDWSTGGVALWRLGAEDPRLWSFFQKNLSIDSLNKTGIDIRHFNTVGLNDKIDYAGEGGEVLDLITTPDTGKIDVKMDPKNFTITNQTYIKLPTKYVIRRYGLKPGKVVLTFDDGPDPDFTPRILDILKREKVPASFFIVGSMAEKNIPILKRIYDEGYEIGNHTFFHPDISTISIERVNLELNATRKLIESVTGRSTILFRPPFNADAEPQTLAEVIPVAESRRQSYITIGESIDPWDWQPGVTADSIIARTIRQKDNGSMILLHDAGGDTREETVKALPAIIHYFKSHGYQFTTIADVLDKTKDDLMPMPTSDDKTVWGRFYDVVIVGFFLGNKFIFYLFLSAIFLAIGRIILIGILAVKQFFEDKKERVAPTAELPPVSIIVPAYNEEVTAAATIDSLLKLEYPNFEVIFVDDGSKDNTFEVVKAAYENHPLVRVLTKPNGGKASALNFGISHANYDYVVCIDADTQLRSDAIYQLMVYFTDEEIGAVAGTVKVANETNIITRWQSIEYITAQNMDRRAFDLINSITVVPGAIGAFSKKAIFEAGGFTYDTLAEDCDLTMRILKLGYIVRNSAEAVAYTEAPETLNMLLKQRFRWSFGVIQSFWKNRDALFNKKYKFFGMVGMPNILIFQIVLPLFSPLADLMMIFGLLGDKPEKILIYYVLFVLVDFLVAIIAFKMEKESYRKLIYIIPQRFIWRQLMYYILFKAIRKALKGELSGWGVLKRTGNSTFKKEDLVGEEPLE</sequence>